<dbReference type="OrthoDB" id="5430106at2759"/>
<feature type="compositionally biased region" description="Polar residues" evidence="1">
    <location>
        <begin position="317"/>
        <end position="337"/>
    </location>
</feature>
<feature type="compositionally biased region" description="Polar residues" evidence="1">
    <location>
        <begin position="377"/>
        <end position="401"/>
    </location>
</feature>
<dbReference type="STRING" id="1745343.A0A2J6PXP0"/>
<evidence type="ECO:0000313" key="2">
    <source>
        <dbReference type="EMBL" id="PMD18799.1"/>
    </source>
</evidence>
<dbReference type="PANTHER" id="PTHR22794">
    <property type="entry name" value="THAP DOMAIN PROTEIN 11"/>
    <property type="match status" value="1"/>
</dbReference>
<organism evidence="2 3">
    <name type="scientific">Hyaloscypha hepaticicola</name>
    <dbReference type="NCBI Taxonomy" id="2082293"/>
    <lineage>
        <taxon>Eukaryota</taxon>
        <taxon>Fungi</taxon>
        <taxon>Dikarya</taxon>
        <taxon>Ascomycota</taxon>
        <taxon>Pezizomycotina</taxon>
        <taxon>Leotiomycetes</taxon>
        <taxon>Helotiales</taxon>
        <taxon>Hyaloscyphaceae</taxon>
        <taxon>Hyaloscypha</taxon>
    </lineage>
</organism>
<feature type="compositionally biased region" description="Acidic residues" evidence="1">
    <location>
        <begin position="166"/>
        <end position="177"/>
    </location>
</feature>
<feature type="compositionally biased region" description="Polar residues" evidence="1">
    <location>
        <begin position="209"/>
        <end position="227"/>
    </location>
</feature>
<dbReference type="GO" id="GO:0000329">
    <property type="term" value="C:fungal-type vacuole membrane"/>
    <property type="evidence" value="ECO:0007669"/>
    <property type="project" value="TreeGrafter"/>
</dbReference>
<name>A0A2J6PXP0_9HELO</name>
<proteinExistence type="predicted"/>
<feature type="compositionally biased region" description="Polar residues" evidence="1">
    <location>
        <begin position="115"/>
        <end position="129"/>
    </location>
</feature>
<protein>
    <submittedName>
        <fullName evidence="2">Uncharacterized protein</fullName>
    </submittedName>
</protein>
<dbReference type="GO" id="GO:0031931">
    <property type="term" value="C:TORC1 complex"/>
    <property type="evidence" value="ECO:0007669"/>
    <property type="project" value="TreeGrafter"/>
</dbReference>
<gene>
    <name evidence="2" type="ORF">NA56DRAFT_647676</name>
</gene>
<feature type="compositionally biased region" description="Basic and acidic residues" evidence="1">
    <location>
        <begin position="530"/>
        <end position="546"/>
    </location>
</feature>
<feature type="compositionally biased region" description="Basic and acidic residues" evidence="1">
    <location>
        <begin position="236"/>
        <end position="248"/>
    </location>
</feature>
<reference evidence="2 3" key="1">
    <citation type="submission" date="2016-05" db="EMBL/GenBank/DDBJ databases">
        <title>A degradative enzymes factory behind the ericoid mycorrhizal symbiosis.</title>
        <authorList>
            <consortium name="DOE Joint Genome Institute"/>
            <person name="Martino E."/>
            <person name="Morin E."/>
            <person name="Grelet G."/>
            <person name="Kuo A."/>
            <person name="Kohler A."/>
            <person name="Daghino S."/>
            <person name="Barry K."/>
            <person name="Choi C."/>
            <person name="Cichocki N."/>
            <person name="Clum A."/>
            <person name="Copeland A."/>
            <person name="Hainaut M."/>
            <person name="Haridas S."/>
            <person name="Labutti K."/>
            <person name="Lindquist E."/>
            <person name="Lipzen A."/>
            <person name="Khouja H.-R."/>
            <person name="Murat C."/>
            <person name="Ohm R."/>
            <person name="Olson A."/>
            <person name="Spatafora J."/>
            <person name="Veneault-Fourrey C."/>
            <person name="Henrissat B."/>
            <person name="Grigoriev I."/>
            <person name="Martin F."/>
            <person name="Perotto S."/>
        </authorList>
    </citation>
    <scope>NUCLEOTIDE SEQUENCE [LARGE SCALE GENOMIC DNA]</scope>
    <source>
        <strain evidence="2 3">UAMH 7357</strain>
    </source>
</reference>
<dbReference type="PANTHER" id="PTHR22794:SF2">
    <property type="entry name" value="THAP DOMAIN-CONTAINING PROTEIN 11"/>
    <property type="match status" value="1"/>
</dbReference>
<dbReference type="AlphaFoldDB" id="A0A2J6PXP0"/>
<feature type="compositionally biased region" description="Polar residues" evidence="1">
    <location>
        <begin position="38"/>
        <end position="70"/>
    </location>
</feature>
<sequence>MRSCTPRLIDDHGTSNSNPAGEPFVRRKSKHNMPSEHLPSQSQGRPGHVTQRSTSSVHSQTDSPATSPPQHKTKHQKHVVGAARTHARIPSNRSLVKLTKAHGNDSHADLKKLGRNSSATSLQKNNSHTNLKRNRSSTDVPKRPKSSHGPDKRPASVHFEIGDHDPDGEEGEEEWEEASSASPALSRSATRSAASSNPSSAKPSANNSQPHSPLQSPSRTEKQSNGGSEKPSSRQHSADAKVITERLLQRSHSQNGTTTKMSLATATPSGHSPDDLEKSRTSTMNGNTFTGTTFTGTPKTGSSNNEVVSRFVGGSGTPSEASPFLQNRKPTTPNENNAQKKNEEVKRAQSMGNLVRQNSVDDDSDSALLPRSRKSSQSHAYVPPQQSRTQQKLWLQRASSNIEPQQMAPGLAINGVHAGLGAGAGTSLVGAGYDGRDPRIKLQLERTGLEYLVVRRHQDPVGQALKRLSVLPGVERNRRIPPSSQGSKKGDSGEGSGSVGRYGLSQSLKEGTSTGRKLKDKVVSGARSSFEGHDSSQDERGSRANNDEGVGAILRSLWDKNFDLSASAD</sequence>
<feature type="compositionally biased region" description="Basic and acidic residues" evidence="1">
    <location>
        <begin position="148"/>
        <end position="165"/>
    </location>
</feature>
<evidence type="ECO:0000313" key="3">
    <source>
        <dbReference type="Proteomes" id="UP000235672"/>
    </source>
</evidence>
<feature type="compositionally biased region" description="Low complexity" evidence="1">
    <location>
        <begin position="281"/>
        <end position="302"/>
    </location>
</feature>
<accession>A0A2J6PXP0</accession>
<dbReference type="Proteomes" id="UP000235672">
    <property type="component" value="Unassembled WGS sequence"/>
</dbReference>
<evidence type="ECO:0000256" key="1">
    <source>
        <dbReference type="SAM" id="MobiDB-lite"/>
    </source>
</evidence>
<feature type="compositionally biased region" description="Basic and acidic residues" evidence="1">
    <location>
        <begin position="102"/>
        <end position="112"/>
    </location>
</feature>
<feature type="compositionally biased region" description="Polar residues" evidence="1">
    <location>
        <begin position="250"/>
        <end position="270"/>
    </location>
</feature>
<feature type="compositionally biased region" description="Low complexity" evidence="1">
    <location>
        <begin position="178"/>
        <end position="208"/>
    </location>
</feature>
<feature type="region of interest" description="Disordered" evidence="1">
    <location>
        <begin position="1"/>
        <end position="401"/>
    </location>
</feature>
<feature type="compositionally biased region" description="Polar residues" evidence="1">
    <location>
        <begin position="504"/>
        <end position="515"/>
    </location>
</feature>
<feature type="compositionally biased region" description="Basic and acidic residues" evidence="1">
    <location>
        <begin position="338"/>
        <end position="347"/>
    </location>
</feature>
<dbReference type="EMBL" id="KZ613492">
    <property type="protein sequence ID" value="PMD18799.1"/>
    <property type="molecule type" value="Genomic_DNA"/>
</dbReference>
<keyword evidence="3" id="KW-1185">Reference proteome</keyword>
<feature type="region of interest" description="Disordered" evidence="1">
    <location>
        <begin position="472"/>
        <end position="547"/>
    </location>
</feature>